<accession>A0A1Q9F743</accession>
<name>A0A1Q9F743_SYMMI</name>
<evidence type="ECO:0000313" key="1">
    <source>
        <dbReference type="EMBL" id="OLQ15504.1"/>
    </source>
</evidence>
<dbReference type="AlphaFoldDB" id="A0A1Q9F743"/>
<keyword evidence="2" id="KW-1185">Reference proteome</keyword>
<sequence>MYIVFYLSKEAEVDLSKFAAKWFWKPRLPKTVCRSWGDLNFDPGCLARAPHPPPPPANSGAPPFKEVVQAAPAPANNLNKKVVDRDHSPARFHHEDQRQALSKEMKESAQQVFDGWGSTKRMSTVMAAMEELPKRVGEDMHKMVSHVVDSVQTEINEDEKVTGSTKVVRHLEVIPTMVVNLLESRVEKAKAEVKKKVGGMILQLTEIQETNENDEELAEQMQVMSSEVAQIAGAAVEAATQVLANLVENQDGDENKAPQHVDRVAHEAANFDLEEGNAVEEDLLIQKPLADSFPSVQSSAMENAVAVIKVTNEIVADQLLRAKVRSRGDVQPPGSVMSSGTEEALDIRSYAHDRAFTFAAAAAEAGKFYADGFPGGESETLVAFKSSSRFWQLHLRLQVRLLPYASFQGLVPIIRTKILTITAPLVILGSVCEAPVSEEGHVFVIVVRPENLKSHPTASGADSKAMRPRGLTTWFDGRHLQTDRNALEQRLRRAVTHSSTVERLDQMRLRGKSFQCQPSTVWAIDISCKLDKQPQDLIAVEGVSDVGHESYKAWFRGLSFMMPGDNFSEIIPEFAFFARDDSAVRSSSLADY</sequence>
<organism evidence="1 2">
    <name type="scientific">Symbiodinium microadriaticum</name>
    <name type="common">Dinoflagellate</name>
    <name type="synonym">Zooxanthella microadriatica</name>
    <dbReference type="NCBI Taxonomy" id="2951"/>
    <lineage>
        <taxon>Eukaryota</taxon>
        <taxon>Sar</taxon>
        <taxon>Alveolata</taxon>
        <taxon>Dinophyceae</taxon>
        <taxon>Suessiales</taxon>
        <taxon>Symbiodiniaceae</taxon>
        <taxon>Symbiodinium</taxon>
    </lineage>
</organism>
<proteinExistence type="predicted"/>
<comment type="caution">
    <text evidence="1">The sequence shown here is derived from an EMBL/GenBank/DDBJ whole genome shotgun (WGS) entry which is preliminary data.</text>
</comment>
<evidence type="ECO:0000313" key="2">
    <source>
        <dbReference type="Proteomes" id="UP000186817"/>
    </source>
</evidence>
<protein>
    <submittedName>
        <fullName evidence="1">Uncharacterized protein</fullName>
    </submittedName>
</protein>
<dbReference type="Proteomes" id="UP000186817">
    <property type="component" value="Unassembled WGS sequence"/>
</dbReference>
<dbReference type="OrthoDB" id="442275at2759"/>
<dbReference type="EMBL" id="LSRX01000002">
    <property type="protein sequence ID" value="OLQ15504.1"/>
    <property type="molecule type" value="Genomic_DNA"/>
</dbReference>
<reference evidence="1 2" key="1">
    <citation type="submission" date="2016-02" db="EMBL/GenBank/DDBJ databases">
        <title>Genome analysis of coral dinoflagellate symbionts highlights evolutionary adaptations to a symbiotic lifestyle.</title>
        <authorList>
            <person name="Aranda M."/>
            <person name="Li Y."/>
            <person name="Liew Y.J."/>
            <person name="Baumgarten S."/>
            <person name="Simakov O."/>
            <person name="Wilson M."/>
            <person name="Piel J."/>
            <person name="Ashoor H."/>
            <person name="Bougouffa S."/>
            <person name="Bajic V.B."/>
            <person name="Ryu T."/>
            <person name="Ravasi T."/>
            <person name="Bayer T."/>
            <person name="Micklem G."/>
            <person name="Kim H."/>
            <person name="Bhak J."/>
            <person name="Lajeunesse T.C."/>
            <person name="Voolstra C.R."/>
        </authorList>
    </citation>
    <scope>NUCLEOTIDE SEQUENCE [LARGE SCALE GENOMIC DNA]</scope>
    <source>
        <strain evidence="1 2">CCMP2467</strain>
    </source>
</reference>
<gene>
    <name evidence="1" type="ORF">AK812_SmicGene231</name>
</gene>